<dbReference type="InterPro" id="IPR048466">
    <property type="entry name" value="DNA_pol3_delta-like_C"/>
</dbReference>
<feature type="domain" description="DNA polymerase III delta subunit-like C-terminal" evidence="8">
    <location>
        <begin position="111"/>
        <end position="229"/>
    </location>
</feature>
<proteinExistence type="inferred from homology"/>
<comment type="caution">
    <text evidence="9">The sequence shown here is derived from an EMBL/GenBank/DDBJ whole genome shotgun (WGS) entry which is preliminary data.</text>
</comment>
<evidence type="ECO:0000256" key="4">
    <source>
        <dbReference type="ARBA" id="ARBA00022705"/>
    </source>
</evidence>
<keyword evidence="2 9" id="KW-0808">Transferase</keyword>
<evidence type="ECO:0000256" key="5">
    <source>
        <dbReference type="ARBA" id="ARBA00022932"/>
    </source>
</evidence>
<dbReference type="Gene3D" id="1.20.272.10">
    <property type="match status" value="1"/>
</dbReference>
<evidence type="ECO:0000256" key="1">
    <source>
        <dbReference type="ARBA" id="ARBA00012417"/>
    </source>
</evidence>
<keyword evidence="5" id="KW-0239">DNA-directed DNA polymerase</keyword>
<dbReference type="NCBIfam" id="TIGR01128">
    <property type="entry name" value="holA"/>
    <property type="match status" value="1"/>
</dbReference>
<protein>
    <recommendedName>
        <fullName evidence="1">DNA-directed DNA polymerase</fullName>
        <ecNumber evidence="1">2.7.7.7</ecNumber>
    </recommendedName>
</protein>
<dbReference type="PANTHER" id="PTHR34388:SF1">
    <property type="entry name" value="DNA POLYMERASE III SUBUNIT DELTA"/>
    <property type="match status" value="1"/>
</dbReference>
<comment type="catalytic activity">
    <reaction evidence="7">
        <text>DNA(n) + a 2'-deoxyribonucleoside 5'-triphosphate = DNA(n+1) + diphosphate</text>
        <dbReference type="Rhea" id="RHEA:22508"/>
        <dbReference type="Rhea" id="RHEA-COMP:17339"/>
        <dbReference type="Rhea" id="RHEA-COMP:17340"/>
        <dbReference type="ChEBI" id="CHEBI:33019"/>
        <dbReference type="ChEBI" id="CHEBI:61560"/>
        <dbReference type="ChEBI" id="CHEBI:173112"/>
        <dbReference type="EC" id="2.7.7.7"/>
    </reaction>
</comment>
<reference evidence="9" key="2">
    <citation type="journal article" date="2021" name="PeerJ">
        <title>Extensive microbial diversity within the chicken gut microbiome revealed by metagenomics and culture.</title>
        <authorList>
            <person name="Gilroy R."/>
            <person name="Ravi A."/>
            <person name="Getino M."/>
            <person name="Pursley I."/>
            <person name="Horton D.L."/>
            <person name="Alikhan N.F."/>
            <person name="Baker D."/>
            <person name="Gharbi K."/>
            <person name="Hall N."/>
            <person name="Watson M."/>
            <person name="Adriaenssens E.M."/>
            <person name="Foster-Nyarko E."/>
            <person name="Jarju S."/>
            <person name="Secka A."/>
            <person name="Antonio M."/>
            <person name="Oren A."/>
            <person name="Chaudhuri R.R."/>
            <person name="La Ragione R."/>
            <person name="Hildebrand F."/>
            <person name="Pallen M.J."/>
        </authorList>
    </citation>
    <scope>NUCLEOTIDE SEQUENCE</scope>
    <source>
        <strain evidence="9">CHK165-10780</strain>
    </source>
</reference>
<dbReference type="SUPFAM" id="SSF52540">
    <property type="entry name" value="P-loop containing nucleoside triphosphate hydrolases"/>
    <property type="match status" value="1"/>
</dbReference>
<evidence type="ECO:0000256" key="3">
    <source>
        <dbReference type="ARBA" id="ARBA00022695"/>
    </source>
</evidence>
<organism evidence="9 10">
    <name type="scientific">Candidatus Faecenecus gallistercoris</name>
    <dbReference type="NCBI Taxonomy" id="2840793"/>
    <lineage>
        <taxon>Bacteria</taxon>
        <taxon>Bacillati</taxon>
        <taxon>Bacillota</taxon>
        <taxon>Bacillota incertae sedis</taxon>
        <taxon>Candidatus Faecenecus</taxon>
    </lineage>
</organism>
<accession>A0A9D0YZC8</accession>
<keyword evidence="4" id="KW-0235">DNA replication</keyword>
<dbReference type="EC" id="2.7.7.7" evidence="1"/>
<dbReference type="InterPro" id="IPR005790">
    <property type="entry name" value="DNA_polIII_delta"/>
</dbReference>
<evidence type="ECO:0000313" key="10">
    <source>
        <dbReference type="Proteomes" id="UP000886725"/>
    </source>
</evidence>
<dbReference type="GO" id="GO:0003887">
    <property type="term" value="F:DNA-directed DNA polymerase activity"/>
    <property type="evidence" value="ECO:0007669"/>
    <property type="project" value="UniProtKB-KW"/>
</dbReference>
<comment type="similarity">
    <text evidence="6">Belongs to the DNA polymerase HolA subunit family.</text>
</comment>
<dbReference type="AlphaFoldDB" id="A0A9D0YZC8"/>
<dbReference type="Pfam" id="PF21694">
    <property type="entry name" value="DNA_pol3_delta_C"/>
    <property type="match status" value="1"/>
</dbReference>
<feature type="non-terminal residue" evidence="9">
    <location>
        <position position="1"/>
    </location>
</feature>
<gene>
    <name evidence="9" type="primary">holA</name>
    <name evidence="9" type="ORF">IAC85_03165</name>
</gene>
<name>A0A9D0YZC8_9FIRM</name>
<dbReference type="Proteomes" id="UP000886725">
    <property type="component" value="Unassembled WGS sequence"/>
</dbReference>
<dbReference type="InterPro" id="IPR008921">
    <property type="entry name" value="DNA_pol3_clamp-load_cplx_C"/>
</dbReference>
<dbReference type="SUPFAM" id="SSF48019">
    <property type="entry name" value="post-AAA+ oligomerization domain-like"/>
    <property type="match status" value="1"/>
</dbReference>
<reference evidence="9" key="1">
    <citation type="submission" date="2020-10" db="EMBL/GenBank/DDBJ databases">
        <authorList>
            <person name="Gilroy R."/>
        </authorList>
    </citation>
    <scope>NUCLEOTIDE SEQUENCE</scope>
    <source>
        <strain evidence="9">CHK165-10780</strain>
    </source>
</reference>
<evidence type="ECO:0000313" key="9">
    <source>
        <dbReference type="EMBL" id="HIQ64718.1"/>
    </source>
</evidence>
<dbReference type="PANTHER" id="PTHR34388">
    <property type="entry name" value="DNA POLYMERASE III SUBUNIT DELTA"/>
    <property type="match status" value="1"/>
</dbReference>
<dbReference type="EMBL" id="DVFU01000064">
    <property type="protein sequence ID" value="HIQ64718.1"/>
    <property type="molecule type" value="Genomic_DNA"/>
</dbReference>
<evidence type="ECO:0000259" key="8">
    <source>
        <dbReference type="Pfam" id="PF21694"/>
    </source>
</evidence>
<dbReference type="Gene3D" id="1.10.8.60">
    <property type="match status" value="1"/>
</dbReference>
<keyword evidence="3 9" id="KW-0548">Nucleotidyltransferase</keyword>
<dbReference type="InterPro" id="IPR027417">
    <property type="entry name" value="P-loop_NTPase"/>
</dbReference>
<dbReference type="GO" id="GO:0009360">
    <property type="term" value="C:DNA polymerase III complex"/>
    <property type="evidence" value="ECO:0007669"/>
    <property type="project" value="TreeGrafter"/>
</dbReference>
<evidence type="ECO:0000256" key="6">
    <source>
        <dbReference type="ARBA" id="ARBA00034754"/>
    </source>
</evidence>
<evidence type="ECO:0000256" key="7">
    <source>
        <dbReference type="ARBA" id="ARBA00049244"/>
    </source>
</evidence>
<dbReference type="GO" id="GO:0006261">
    <property type="term" value="P:DNA-templated DNA replication"/>
    <property type="evidence" value="ECO:0007669"/>
    <property type="project" value="TreeGrafter"/>
</dbReference>
<dbReference type="GO" id="GO:0003677">
    <property type="term" value="F:DNA binding"/>
    <property type="evidence" value="ECO:0007669"/>
    <property type="project" value="InterPro"/>
</dbReference>
<evidence type="ECO:0000256" key="2">
    <source>
        <dbReference type="ARBA" id="ARBA00022679"/>
    </source>
</evidence>
<sequence length="230" mass="26578">WKSLEQYLNHPSTDNILVLVVTKLDKRKKSNDVLVKLTKALATKIDIKDLVRKSCEEYQITPRTISYLIDYCLGDNEKIMTELEKLKLYCYDSKEITTNDIDEIVTKSLDDDIFTLVDAIMTNKKAKAIELYQDMLLHGGDAKQILSLVANQFTLYYQTRVLRQDGYSSPDIAKELGIHPYRVQLALEKTYRYTDSELLKKISKLAELDYESKIGKQNVEDGFLLFFLAL</sequence>